<dbReference type="Proteomes" id="UP000002222">
    <property type="component" value="Chromosome"/>
</dbReference>
<dbReference type="InterPro" id="IPR050710">
    <property type="entry name" value="Band7/mec-2_domain"/>
</dbReference>
<keyword evidence="4" id="KW-0472">Membrane</keyword>
<dbReference type="EMBL" id="CP001816">
    <property type="protein sequence ID" value="ACZ11499.1"/>
    <property type="molecule type" value="Genomic_DNA"/>
</dbReference>
<dbReference type="HOGENOM" id="CLU_024949_2_2_7"/>
<keyword evidence="4" id="KW-1133">Transmembrane helix</keyword>
<dbReference type="GO" id="GO:0098552">
    <property type="term" value="C:side of membrane"/>
    <property type="evidence" value="ECO:0007669"/>
    <property type="project" value="UniProtKB-ARBA"/>
</dbReference>
<organism evidence="6 7">
    <name type="scientific">Sulfurospirillum deleyianum (strain ATCC 51133 / DSM 6946 / 5175)</name>
    <dbReference type="NCBI Taxonomy" id="525898"/>
    <lineage>
        <taxon>Bacteria</taxon>
        <taxon>Pseudomonadati</taxon>
        <taxon>Campylobacterota</taxon>
        <taxon>Epsilonproteobacteria</taxon>
        <taxon>Campylobacterales</taxon>
        <taxon>Sulfurospirillaceae</taxon>
        <taxon>Sulfurospirillum</taxon>
    </lineage>
</organism>
<protein>
    <submittedName>
        <fullName evidence="6">Band 7 protein</fullName>
    </submittedName>
</protein>
<dbReference type="PANTHER" id="PTHR43327">
    <property type="entry name" value="STOMATIN-LIKE PROTEIN 2, MITOCHONDRIAL"/>
    <property type="match status" value="1"/>
</dbReference>
<dbReference type="AlphaFoldDB" id="D1AZN2"/>
<evidence type="ECO:0000256" key="3">
    <source>
        <dbReference type="SAM" id="Coils"/>
    </source>
</evidence>
<dbReference type="InterPro" id="IPR001107">
    <property type="entry name" value="Band_7"/>
</dbReference>
<reference evidence="6 7" key="2">
    <citation type="journal article" date="2010" name="Stand. Genomic Sci.">
        <title>Complete genome sequence of Sulfurospirillum deleyianum type strain (5175).</title>
        <authorList>
            <person name="Sikorski J."/>
            <person name="Lapidus A."/>
            <person name="Copeland A."/>
            <person name="Glavina Del Rio T."/>
            <person name="Nolan M."/>
            <person name="Lucas S."/>
            <person name="Chen F."/>
            <person name="Tice H."/>
            <person name="Cheng J.F."/>
            <person name="Saunders E."/>
            <person name="Bruce D."/>
            <person name="Goodwin L."/>
            <person name="Pitluck S."/>
            <person name="Ovchinnikova G."/>
            <person name="Pati A."/>
            <person name="Ivanova N."/>
            <person name="Mavromatis K."/>
            <person name="Chen A."/>
            <person name="Palaniappan K."/>
            <person name="Chain P."/>
            <person name="Land M."/>
            <person name="Hauser L."/>
            <person name="Chang Y.J."/>
            <person name="Jeffries C.D."/>
            <person name="Brettin T."/>
            <person name="Detter J.C."/>
            <person name="Han C."/>
            <person name="Rohde M."/>
            <person name="Lang E."/>
            <person name="Spring S."/>
            <person name="Goker M."/>
            <person name="Bristow J."/>
            <person name="Eisen J.A."/>
            <person name="Markowitz V."/>
            <person name="Hugenholtz P."/>
            <person name="Kyrpides N.C."/>
            <person name="Klenk H.P."/>
        </authorList>
    </citation>
    <scope>NUCLEOTIDE SEQUENCE [LARGE SCALE GENOMIC DNA]</scope>
    <source>
        <strain evidence="7">ATCC 51133 / DSM 6946 / 5175</strain>
    </source>
</reference>
<feature type="transmembrane region" description="Helical" evidence="4">
    <location>
        <begin position="6"/>
        <end position="23"/>
    </location>
</feature>
<gene>
    <name evidence="6" type="ordered locus">Sdel_0462</name>
</gene>
<sequence length="304" mass="33230">MYNLDLSLSFFVILLLAGAYLLYQMIRIVPQGEEWVVERLGKFHTILKPGLNFLIPILDQVQVKLNTKELIQQMKAQEVITKDNAVVIISAVVFYKISDPAKAVYSIDNFELAVANMAATTLRSVIGNMELDASLSGREAIKASVSEKISDHLEQWGLSLTAVEVQDIRPSDNLQEAMEKQAAAEREKKALIMKAEGEKQAAIAKAEGLKQSMILEAEGKLEASRKEAEAKVALANGDQAAMEAISSQIKNGDAPSYLLAQRYLDSVHALANSNNSKVVFIPSDLKHSLEGVAGNLSTLFSTLK</sequence>
<comment type="subcellular location">
    <subcellularLocation>
        <location evidence="1">Membrane</location>
        <topology evidence="1">Single-pass membrane protein</topology>
    </subcellularLocation>
</comment>
<accession>D1AZN2</accession>
<dbReference type="OrthoDB" id="9809197at2"/>
<keyword evidence="7" id="KW-1185">Reference proteome</keyword>
<evidence type="ECO:0000256" key="4">
    <source>
        <dbReference type="SAM" id="Phobius"/>
    </source>
</evidence>
<evidence type="ECO:0000313" key="6">
    <source>
        <dbReference type="EMBL" id="ACZ11499.1"/>
    </source>
</evidence>
<dbReference type="SUPFAM" id="SSF117892">
    <property type="entry name" value="Band 7/SPFH domain"/>
    <property type="match status" value="1"/>
</dbReference>
<evidence type="ECO:0000259" key="5">
    <source>
        <dbReference type="SMART" id="SM00244"/>
    </source>
</evidence>
<evidence type="ECO:0000313" key="7">
    <source>
        <dbReference type="Proteomes" id="UP000002222"/>
    </source>
</evidence>
<dbReference type="GO" id="GO:0005886">
    <property type="term" value="C:plasma membrane"/>
    <property type="evidence" value="ECO:0007669"/>
    <property type="project" value="UniProtKB-ARBA"/>
</dbReference>
<dbReference type="eggNOG" id="COG0330">
    <property type="taxonomic scope" value="Bacteria"/>
</dbReference>
<reference evidence="7" key="1">
    <citation type="submission" date="2009-11" db="EMBL/GenBank/DDBJ databases">
        <title>The complete genome of Sulfurospirillum deleyianum DSM 6946.</title>
        <authorList>
            <consortium name="US DOE Joint Genome Institute (JGI-PGF)"/>
            <person name="Lucas S."/>
            <person name="Copeland A."/>
            <person name="Lapidus A."/>
            <person name="Glavina del Rio T."/>
            <person name="Dalin E."/>
            <person name="Tice H."/>
            <person name="Bruce D."/>
            <person name="Goodwin L."/>
            <person name="Pitluck S."/>
            <person name="Kyrpides N."/>
            <person name="Mavromatis K."/>
            <person name="Ivanova N."/>
            <person name="Ovchinnikova G."/>
            <person name="Munk A.C."/>
            <person name="Lu M."/>
            <person name="Brettin T."/>
            <person name="Detter J.C."/>
            <person name="Han C."/>
            <person name="Tapia R."/>
            <person name="Larimer F."/>
            <person name="Land M."/>
            <person name="Hauser L."/>
            <person name="Markowitz V."/>
            <person name="Cheng J.F."/>
            <person name="Hugenholtz P."/>
            <person name="Woyke T."/>
            <person name="Wu D."/>
            <person name="Aumann P."/>
            <person name="Schneider S."/>
            <person name="Lang E."/>
            <person name="Spring S."/>
            <person name="Klenk H.P."/>
            <person name="Eisen J.A."/>
        </authorList>
    </citation>
    <scope>NUCLEOTIDE SEQUENCE [LARGE SCALE GENOMIC DNA]</scope>
    <source>
        <strain evidence="7">ATCC 51133 / DSM 6946 / 5175</strain>
    </source>
</reference>
<evidence type="ECO:0000256" key="2">
    <source>
        <dbReference type="ARBA" id="ARBA00008164"/>
    </source>
</evidence>
<name>D1AZN2_SULD5</name>
<proteinExistence type="inferred from homology"/>
<dbReference type="PANTHER" id="PTHR43327:SF10">
    <property type="entry name" value="STOMATIN-LIKE PROTEIN 2, MITOCHONDRIAL"/>
    <property type="match status" value="1"/>
</dbReference>
<dbReference type="SMART" id="SM00244">
    <property type="entry name" value="PHB"/>
    <property type="match status" value="1"/>
</dbReference>
<dbReference type="FunFam" id="3.30.479.30:FF:000004">
    <property type="entry name" value="Putative membrane protease family, stomatin"/>
    <property type="match status" value="1"/>
</dbReference>
<evidence type="ECO:0000256" key="1">
    <source>
        <dbReference type="ARBA" id="ARBA00004167"/>
    </source>
</evidence>
<dbReference type="Pfam" id="PF01145">
    <property type="entry name" value="Band_7"/>
    <property type="match status" value="1"/>
</dbReference>
<feature type="domain" description="Band 7" evidence="5">
    <location>
        <begin position="24"/>
        <end position="182"/>
    </location>
</feature>
<comment type="similarity">
    <text evidence="2">Belongs to the band 7/mec-2 family.</text>
</comment>
<feature type="coiled-coil region" evidence="3">
    <location>
        <begin position="174"/>
        <end position="212"/>
    </location>
</feature>
<dbReference type="KEGG" id="sdl:Sdel_0462"/>
<dbReference type="PRINTS" id="PR00721">
    <property type="entry name" value="STOMATIN"/>
</dbReference>
<keyword evidence="4" id="KW-0812">Transmembrane</keyword>
<dbReference type="STRING" id="525898.Sdel_0462"/>
<dbReference type="Gene3D" id="3.30.479.30">
    <property type="entry name" value="Band 7 domain"/>
    <property type="match status" value="1"/>
</dbReference>
<dbReference type="InterPro" id="IPR036013">
    <property type="entry name" value="Band_7/SPFH_dom_sf"/>
</dbReference>
<keyword evidence="3" id="KW-0175">Coiled coil</keyword>
<dbReference type="InterPro" id="IPR001972">
    <property type="entry name" value="Stomatin_HflK_fam"/>
</dbReference>
<dbReference type="RefSeq" id="WP_012856265.1">
    <property type="nucleotide sequence ID" value="NC_013512.1"/>
</dbReference>